<dbReference type="InterPro" id="IPR016032">
    <property type="entry name" value="Sig_transdc_resp-reg_C-effctor"/>
</dbReference>
<keyword evidence="7" id="KW-1185">Reference proteome</keyword>
<dbReference type="InterPro" id="IPR001789">
    <property type="entry name" value="Sig_transdc_resp-reg_receiver"/>
</dbReference>
<dbReference type="InterPro" id="IPR000792">
    <property type="entry name" value="Tscrpt_reg_LuxR_C"/>
</dbReference>
<dbReference type="AlphaFoldDB" id="A0A2T4UYQ4"/>
<organism evidence="6 7">
    <name type="scientific">Rathayibacter caricis DSM 15933</name>
    <dbReference type="NCBI Taxonomy" id="1328867"/>
    <lineage>
        <taxon>Bacteria</taxon>
        <taxon>Bacillati</taxon>
        <taxon>Actinomycetota</taxon>
        <taxon>Actinomycetes</taxon>
        <taxon>Micrococcales</taxon>
        <taxon>Microbacteriaceae</taxon>
        <taxon>Rathayibacter</taxon>
    </lineage>
</organism>
<dbReference type="Gene3D" id="3.40.50.2300">
    <property type="match status" value="1"/>
</dbReference>
<dbReference type="Proteomes" id="UP000241085">
    <property type="component" value="Unassembled WGS sequence"/>
</dbReference>
<dbReference type="EMBL" id="PZPL01000001">
    <property type="protein sequence ID" value="PTL74659.1"/>
    <property type="molecule type" value="Genomic_DNA"/>
</dbReference>
<dbReference type="SMART" id="SM00421">
    <property type="entry name" value="HTH_LUXR"/>
    <property type="match status" value="1"/>
</dbReference>
<protein>
    <submittedName>
        <fullName evidence="6">DNA-binding response regulator</fullName>
    </submittedName>
</protein>
<dbReference type="InterPro" id="IPR051015">
    <property type="entry name" value="EvgA-like"/>
</dbReference>
<dbReference type="PROSITE" id="PS50043">
    <property type="entry name" value="HTH_LUXR_2"/>
    <property type="match status" value="1"/>
</dbReference>
<dbReference type="CDD" id="cd17535">
    <property type="entry name" value="REC_NarL-like"/>
    <property type="match status" value="1"/>
</dbReference>
<dbReference type="SUPFAM" id="SSF52172">
    <property type="entry name" value="CheY-like"/>
    <property type="match status" value="1"/>
</dbReference>
<feature type="domain" description="HTH luxR-type" evidence="4">
    <location>
        <begin position="155"/>
        <end position="215"/>
    </location>
</feature>
<dbReference type="SMART" id="SM00448">
    <property type="entry name" value="REC"/>
    <property type="match status" value="1"/>
</dbReference>
<dbReference type="GO" id="GO:0006355">
    <property type="term" value="P:regulation of DNA-templated transcription"/>
    <property type="evidence" value="ECO:0007669"/>
    <property type="project" value="InterPro"/>
</dbReference>
<feature type="domain" description="Response regulatory" evidence="5">
    <location>
        <begin position="17"/>
        <end position="135"/>
    </location>
</feature>
<accession>A0A2T4UYQ4</accession>
<evidence type="ECO:0000256" key="3">
    <source>
        <dbReference type="PROSITE-ProRule" id="PRU00169"/>
    </source>
</evidence>
<evidence type="ECO:0000259" key="5">
    <source>
        <dbReference type="PROSITE" id="PS50110"/>
    </source>
</evidence>
<dbReference type="PANTHER" id="PTHR45566">
    <property type="entry name" value="HTH-TYPE TRANSCRIPTIONAL REGULATOR YHJB-RELATED"/>
    <property type="match status" value="1"/>
</dbReference>
<evidence type="ECO:0000313" key="6">
    <source>
        <dbReference type="EMBL" id="PTL74659.1"/>
    </source>
</evidence>
<dbReference type="Pfam" id="PF00196">
    <property type="entry name" value="GerE"/>
    <property type="match status" value="1"/>
</dbReference>
<dbReference type="CDD" id="cd06170">
    <property type="entry name" value="LuxR_C_like"/>
    <property type="match status" value="1"/>
</dbReference>
<evidence type="ECO:0000256" key="2">
    <source>
        <dbReference type="ARBA" id="ARBA00023125"/>
    </source>
</evidence>
<dbReference type="PRINTS" id="PR00038">
    <property type="entry name" value="HTHLUXR"/>
</dbReference>
<keyword evidence="1 3" id="KW-0597">Phosphoprotein</keyword>
<dbReference type="PANTHER" id="PTHR45566:SF1">
    <property type="entry name" value="HTH-TYPE TRANSCRIPTIONAL REGULATOR YHJB-RELATED"/>
    <property type="match status" value="1"/>
</dbReference>
<dbReference type="InterPro" id="IPR058245">
    <property type="entry name" value="NreC/VraR/RcsB-like_REC"/>
</dbReference>
<evidence type="ECO:0000259" key="4">
    <source>
        <dbReference type="PROSITE" id="PS50043"/>
    </source>
</evidence>
<reference evidence="6 7" key="1">
    <citation type="submission" date="2018-03" db="EMBL/GenBank/DDBJ databases">
        <title>Bacteriophage NCPPB3778 and a type I-E CRISPR drive the evolution of the US Biological Select Agent, Rathayibacter toxicus.</title>
        <authorList>
            <person name="Davis E.W.II."/>
            <person name="Tabima J.F."/>
            <person name="Weisberg A.J."/>
            <person name="Dantas Lopes L."/>
            <person name="Wiseman M.S."/>
            <person name="Wiseman M.S."/>
            <person name="Pupko T."/>
            <person name="Belcher M.S."/>
            <person name="Sechler A.J."/>
            <person name="Tancos M.A."/>
            <person name="Schroeder B.K."/>
            <person name="Murray T.D."/>
            <person name="Luster D.G."/>
            <person name="Schneider W.L."/>
            <person name="Rogers E."/>
            <person name="Andreote F.D."/>
            <person name="Grunwald N.J."/>
            <person name="Putnam M.L."/>
            <person name="Chang J.H."/>
        </authorList>
    </citation>
    <scope>NUCLEOTIDE SEQUENCE [LARGE SCALE GENOMIC DNA]</scope>
    <source>
        <strain evidence="6 7">DSM 15933</strain>
    </source>
</reference>
<dbReference type="PROSITE" id="PS50110">
    <property type="entry name" value="RESPONSE_REGULATORY"/>
    <property type="match status" value="1"/>
</dbReference>
<sequence>MRDHGSVTSVGGVRDLRVAVVDDQPLYRQMLASMLRSVPGVRSVVDASSVAEARERLQPESLDVAILDIELGDGDGIELGRELRARNAELAVVLLSAVDAMHRFLRLDRSEARGWSYLSKTSSLSTPALLTAIRATSDGRTVLDPALVAARTARRNSPVAALSRRQYEVLTWLSAGLTNAAIAEKLGIAVRSVDNHVNAVYAGLGLRADGARNPRVEATLQFLEHTG</sequence>
<keyword evidence="2 6" id="KW-0238">DNA-binding</keyword>
<evidence type="ECO:0000313" key="7">
    <source>
        <dbReference type="Proteomes" id="UP000241085"/>
    </source>
</evidence>
<evidence type="ECO:0000256" key="1">
    <source>
        <dbReference type="ARBA" id="ARBA00022553"/>
    </source>
</evidence>
<gene>
    <name evidence="6" type="ORF">C1I63_07050</name>
</gene>
<dbReference type="SUPFAM" id="SSF46894">
    <property type="entry name" value="C-terminal effector domain of the bipartite response regulators"/>
    <property type="match status" value="1"/>
</dbReference>
<dbReference type="Pfam" id="PF00072">
    <property type="entry name" value="Response_reg"/>
    <property type="match status" value="1"/>
</dbReference>
<comment type="caution">
    <text evidence="6">The sequence shown here is derived from an EMBL/GenBank/DDBJ whole genome shotgun (WGS) entry which is preliminary data.</text>
</comment>
<name>A0A2T4UYQ4_9MICO</name>
<dbReference type="GO" id="GO:0003677">
    <property type="term" value="F:DNA binding"/>
    <property type="evidence" value="ECO:0007669"/>
    <property type="project" value="UniProtKB-KW"/>
</dbReference>
<dbReference type="GO" id="GO:0000160">
    <property type="term" value="P:phosphorelay signal transduction system"/>
    <property type="evidence" value="ECO:0007669"/>
    <property type="project" value="InterPro"/>
</dbReference>
<proteinExistence type="predicted"/>
<feature type="modified residue" description="4-aspartylphosphate" evidence="3">
    <location>
        <position position="68"/>
    </location>
</feature>
<dbReference type="InterPro" id="IPR011006">
    <property type="entry name" value="CheY-like_superfamily"/>
</dbReference>